<keyword evidence="2" id="KW-1185">Reference proteome</keyword>
<dbReference type="AlphaFoldDB" id="A0A3Q7GJI8"/>
<organism evidence="1">
    <name type="scientific">Solanum lycopersicum</name>
    <name type="common">Tomato</name>
    <name type="synonym">Lycopersicon esculentum</name>
    <dbReference type="NCBI Taxonomy" id="4081"/>
    <lineage>
        <taxon>Eukaryota</taxon>
        <taxon>Viridiplantae</taxon>
        <taxon>Streptophyta</taxon>
        <taxon>Embryophyta</taxon>
        <taxon>Tracheophyta</taxon>
        <taxon>Spermatophyta</taxon>
        <taxon>Magnoliopsida</taxon>
        <taxon>eudicotyledons</taxon>
        <taxon>Gunneridae</taxon>
        <taxon>Pentapetalae</taxon>
        <taxon>asterids</taxon>
        <taxon>lamiids</taxon>
        <taxon>Solanales</taxon>
        <taxon>Solanaceae</taxon>
        <taxon>Solanoideae</taxon>
        <taxon>Solaneae</taxon>
        <taxon>Solanum</taxon>
        <taxon>Solanum subgen. Lycopersicon</taxon>
    </lineage>
</organism>
<evidence type="ECO:0000313" key="2">
    <source>
        <dbReference type="Proteomes" id="UP000004994"/>
    </source>
</evidence>
<name>A0A3Q7GJI8_SOLLC</name>
<dbReference type="InParanoid" id="A0A3Q7GJI8"/>
<protein>
    <submittedName>
        <fullName evidence="1">Uncharacterized protein</fullName>
    </submittedName>
</protein>
<dbReference type="Proteomes" id="UP000004994">
    <property type="component" value="Chromosome 5"/>
</dbReference>
<proteinExistence type="predicted"/>
<accession>A0A3Q7GJI8</accession>
<reference evidence="1" key="2">
    <citation type="submission" date="2019-01" db="UniProtKB">
        <authorList>
            <consortium name="EnsemblPlants"/>
        </authorList>
    </citation>
    <scope>IDENTIFICATION</scope>
    <source>
        <strain evidence="1">cv. Heinz 1706</strain>
    </source>
</reference>
<sequence length="91" mass="10069">MEFMPVSCWNAGIPKAAITNWGRFFLLRRFLNGSFMALAASLASLRSANSASTFVVPFLRDTEGLPDCQIQCQLQEDIDQGSALQCSLQKH</sequence>
<evidence type="ECO:0000313" key="1">
    <source>
        <dbReference type="EnsemblPlants" id="Solyc05g018240.3.1"/>
    </source>
</evidence>
<dbReference type="EnsemblPlants" id="Solyc05g018240.3.1">
    <property type="protein sequence ID" value="Solyc05g018240.3.1"/>
    <property type="gene ID" value="Solyc05g018240.3"/>
</dbReference>
<dbReference type="Gramene" id="Solyc05g018240.3.1">
    <property type="protein sequence ID" value="Solyc05g018240.3.1"/>
    <property type="gene ID" value="Solyc05g018240.3"/>
</dbReference>
<reference evidence="1" key="1">
    <citation type="journal article" date="2012" name="Nature">
        <title>The tomato genome sequence provides insights into fleshy fruit evolution.</title>
        <authorList>
            <consortium name="Tomato Genome Consortium"/>
        </authorList>
    </citation>
    <scope>NUCLEOTIDE SEQUENCE [LARGE SCALE GENOMIC DNA]</scope>
    <source>
        <strain evidence="1">cv. Heinz 1706</strain>
    </source>
</reference>